<dbReference type="InterPro" id="IPR029058">
    <property type="entry name" value="AB_hydrolase_fold"/>
</dbReference>
<dbReference type="AlphaFoldDB" id="A0A328B1P9"/>
<dbReference type="EMBL" id="QFYP01000001">
    <property type="protein sequence ID" value="RAK61113.1"/>
    <property type="molecule type" value="Genomic_DNA"/>
</dbReference>
<proteinExistence type="predicted"/>
<evidence type="ECO:0000313" key="2">
    <source>
        <dbReference type="EMBL" id="RAK61113.1"/>
    </source>
</evidence>
<evidence type="ECO:0000313" key="3">
    <source>
        <dbReference type="Proteomes" id="UP000249842"/>
    </source>
</evidence>
<evidence type="ECO:0000259" key="1">
    <source>
        <dbReference type="Pfam" id="PF12697"/>
    </source>
</evidence>
<dbReference type="InterPro" id="IPR000073">
    <property type="entry name" value="AB_hydrolase_1"/>
</dbReference>
<dbReference type="GO" id="GO:0016787">
    <property type="term" value="F:hydrolase activity"/>
    <property type="evidence" value="ECO:0007669"/>
    <property type="project" value="UniProtKB-KW"/>
</dbReference>
<comment type="caution">
    <text evidence="2">The sequence shown here is derived from an EMBL/GenBank/DDBJ whole genome shotgun (WGS) entry which is preliminary data.</text>
</comment>
<keyword evidence="3" id="KW-1185">Reference proteome</keyword>
<accession>A0A328B1P9</accession>
<dbReference type="RefSeq" id="WP_111458405.1">
    <property type="nucleotide sequence ID" value="NZ_QFYP01000001.1"/>
</dbReference>
<dbReference type="OrthoDB" id="2972445at2"/>
<dbReference type="Proteomes" id="UP000249842">
    <property type="component" value="Unassembled WGS sequence"/>
</dbReference>
<reference evidence="3" key="1">
    <citation type="submission" date="2018-05" db="EMBL/GenBank/DDBJ databases">
        <authorList>
            <person name="Li X."/>
        </authorList>
    </citation>
    <scope>NUCLEOTIDE SEQUENCE [LARGE SCALE GENOMIC DNA]</scope>
    <source>
        <strain evidence="3">HKS-05</strain>
    </source>
</reference>
<dbReference type="SUPFAM" id="SSF53474">
    <property type="entry name" value="alpha/beta-Hydrolases"/>
    <property type="match status" value="1"/>
</dbReference>
<dbReference type="Pfam" id="PF12697">
    <property type="entry name" value="Abhydrolase_6"/>
    <property type="match status" value="1"/>
</dbReference>
<organism evidence="2 3">
    <name type="scientific">Phenylobacterium hankyongense</name>
    <dbReference type="NCBI Taxonomy" id="1813876"/>
    <lineage>
        <taxon>Bacteria</taxon>
        <taxon>Pseudomonadati</taxon>
        <taxon>Pseudomonadota</taxon>
        <taxon>Alphaproteobacteria</taxon>
        <taxon>Caulobacterales</taxon>
        <taxon>Caulobacteraceae</taxon>
        <taxon>Phenylobacterium</taxon>
    </lineage>
</organism>
<feature type="domain" description="AB hydrolase-1" evidence="1">
    <location>
        <begin position="4"/>
        <end position="216"/>
    </location>
</feature>
<sequence length="228" mass="24151">MRFVLLHSPLLGPLTWRATAAALAGRGHQTQTPSWPRLSSIAEGYYPALAAAMAANVEEGDPAVLVAHSGAGALVPALAAAMRAPPARVIFVDAILPHPRRSWFDTAPAEVRERLRGGAQMGQLPPWDDWWPPGALERLVPDPQLRQALVAELEPLPLAYFEEPAPEGDAAPPAAYLKLSGAYEDEARIAGRLGWPVVRLPMNHLAMLSQPDAVATAIEGLAAAGAPA</sequence>
<name>A0A328B1P9_9CAUL</name>
<dbReference type="Gene3D" id="3.40.50.1820">
    <property type="entry name" value="alpha/beta hydrolase"/>
    <property type="match status" value="1"/>
</dbReference>
<gene>
    <name evidence="2" type="ORF">DJ021_15495</name>
</gene>
<keyword evidence="2" id="KW-0378">Hydrolase</keyword>
<protein>
    <submittedName>
        <fullName evidence="2">Alpha/beta hydrolase</fullName>
    </submittedName>
</protein>